<evidence type="ECO:0000256" key="8">
    <source>
        <dbReference type="SAM" id="Phobius"/>
    </source>
</evidence>
<evidence type="ECO:0000313" key="12">
    <source>
        <dbReference type="Proteomes" id="UP001068021"/>
    </source>
</evidence>
<accession>A0A9E5A5U8</accession>
<dbReference type="Pfam" id="PF13231">
    <property type="entry name" value="PMT_2"/>
    <property type="match status" value="1"/>
</dbReference>
<feature type="transmembrane region" description="Helical" evidence="8">
    <location>
        <begin position="296"/>
        <end position="319"/>
    </location>
</feature>
<dbReference type="InterPro" id="IPR038731">
    <property type="entry name" value="RgtA/B/C-like"/>
</dbReference>
<evidence type="ECO:0000256" key="3">
    <source>
        <dbReference type="ARBA" id="ARBA00022676"/>
    </source>
</evidence>
<dbReference type="PANTHER" id="PTHR33908:SF11">
    <property type="entry name" value="MEMBRANE PROTEIN"/>
    <property type="match status" value="1"/>
</dbReference>
<dbReference type="EC" id="2.4.-.-" evidence="11"/>
<proteinExistence type="predicted"/>
<dbReference type="Proteomes" id="UP001074446">
    <property type="component" value="Unassembled WGS sequence"/>
</dbReference>
<dbReference type="RefSeq" id="WP_048082468.1">
    <property type="nucleotide sequence ID" value="NZ_JAPVER010000020.1"/>
</dbReference>
<feature type="domain" description="Glycosyltransferase RgtA/B/C/D-like" evidence="9">
    <location>
        <begin position="73"/>
        <end position="223"/>
    </location>
</feature>
<keyword evidence="3 11" id="KW-0328">Glycosyltransferase</keyword>
<dbReference type="AlphaFoldDB" id="A0A9E5A5U8"/>
<keyword evidence="4 11" id="KW-0808">Transferase</keyword>
<evidence type="ECO:0000256" key="4">
    <source>
        <dbReference type="ARBA" id="ARBA00022679"/>
    </source>
</evidence>
<evidence type="ECO:0000256" key="5">
    <source>
        <dbReference type="ARBA" id="ARBA00022692"/>
    </source>
</evidence>
<reference evidence="11" key="1">
    <citation type="submission" date="2022-12" db="EMBL/GenBank/DDBJ databases">
        <title>Reclassification of two methanogenic archaea species isolated from the Kolyma lowland permafrost.</title>
        <authorList>
            <person name="Trubitsyn V.E."/>
            <person name="Rivkina E.M."/>
            <person name="Shcherbakova V.A."/>
        </authorList>
    </citation>
    <scope>NUCLEOTIDE SEQUENCE</scope>
    <source>
        <strain evidence="10">M2</strain>
        <strain evidence="11">MK4</strain>
    </source>
</reference>
<evidence type="ECO:0000313" key="11">
    <source>
        <dbReference type="EMBL" id="MCZ3373641.1"/>
    </source>
</evidence>
<sequence length="564" mass="63576">MDSARNKYRSAFANLSKIYRNPLFILTIITAGITAYLLEVQMKIGVPYWDVFTYLNNALYFAGTGKGSILYLPPVVPFLTSLFFKAGYISLNAIFILDSILFIIGVIGLYFLLKQRFNGIQSLTGSLIFISFPVVLAWATAGGIDIPGVSFSIWAIYLTVLGVKKNPKYLYFIIPLMMLAFLTRYTAGLIILPVLFYAIINIRQIQKIKKVAAGILLELIILISGFLYVYMHLGTISSFYSLLANVLTSTSKGLGDVAYNPNYWYYLQNIPNYISLAPFSGTYQQLLNPSTGFASILAYILILIAAVGLIIYIYKILCFKFKNKVNFQNKYATAKAVSLIILIAGSILTFNNTQYLLSEVFLFGACFLLYNLLKSPEAKNIDLDIMMLLWFGAYLIFQSTLGVKVDRYFITMAPALAYFLILGLSEFINKIKPKIKNKDLKSWGIYSIIALIFLSSAMLTYIGHTPKKTFTKDIGDTSNWIKGYDPDYTDKIIFSDYPPAVSWYLKKGINGGFPRFYKNPDDFANALQNKSADYYIDSLSEPKLNLKGYQLIKNFGNVAVYKRV</sequence>
<dbReference type="GO" id="GO:0005886">
    <property type="term" value="C:plasma membrane"/>
    <property type="evidence" value="ECO:0007669"/>
    <property type="project" value="UniProtKB-SubCell"/>
</dbReference>
<dbReference type="EMBL" id="JAPVER010000020">
    <property type="protein sequence ID" value="MCZ3367211.1"/>
    <property type="molecule type" value="Genomic_DNA"/>
</dbReference>
<organism evidence="11">
    <name type="scientific">Methanobacterium veterum</name>
    <dbReference type="NCBI Taxonomy" id="408577"/>
    <lineage>
        <taxon>Archaea</taxon>
        <taxon>Methanobacteriati</taxon>
        <taxon>Methanobacteriota</taxon>
        <taxon>Methanomada group</taxon>
        <taxon>Methanobacteria</taxon>
        <taxon>Methanobacteriales</taxon>
        <taxon>Methanobacteriaceae</taxon>
        <taxon>Methanobacterium</taxon>
    </lineage>
</organism>
<dbReference type="GO" id="GO:0016763">
    <property type="term" value="F:pentosyltransferase activity"/>
    <property type="evidence" value="ECO:0007669"/>
    <property type="project" value="TreeGrafter"/>
</dbReference>
<evidence type="ECO:0000313" key="10">
    <source>
        <dbReference type="EMBL" id="MCZ3367211.1"/>
    </source>
</evidence>
<keyword evidence="7 8" id="KW-0472">Membrane</keyword>
<dbReference type="GO" id="GO:0008610">
    <property type="term" value="P:lipid biosynthetic process"/>
    <property type="evidence" value="ECO:0007669"/>
    <property type="project" value="UniProtKB-ARBA"/>
</dbReference>
<feature type="transmembrane region" description="Helical" evidence="8">
    <location>
        <begin position="409"/>
        <end position="428"/>
    </location>
</feature>
<evidence type="ECO:0000256" key="1">
    <source>
        <dbReference type="ARBA" id="ARBA00004651"/>
    </source>
</evidence>
<keyword evidence="12" id="KW-1185">Reference proteome</keyword>
<comment type="caution">
    <text evidence="11">The sequence shown here is derived from an EMBL/GenBank/DDBJ whole genome shotgun (WGS) entry which is preliminary data.</text>
</comment>
<name>A0A9E5A5U8_9EURY</name>
<feature type="transmembrane region" description="Helical" evidence="8">
    <location>
        <begin position="91"/>
        <end position="113"/>
    </location>
</feature>
<comment type="subcellular location">
    <subcellularLocation>
        <location evidence="1">Cell membrane</location>
        <topology evidence="1">Multi-pass membrane protein</topology>
    </subcellularLocation>
</comment>
<dbReference type="PANTHER" id="PTHR33908">
    <property type="entry name" value="MANNOSYLTRANSFERASE YKCB-RELATED"/>
    <property type="match status" value="1"/>
</dbReference>
<feature type="transmembrane region" description="Helical" evidence="8">
    <location>
        <begin position="21"/>
        <end position="38"/>
    </location>
</feature>
<keyword evidence="6 8" id="KW-1133">Transmembrane helix</keyword>
<evidence type="ECO:0000256" key="2">
    <source>
        <dbReference type="ARBA" id="ARBA00022475"/>
    </source>
</evidence>
<evidence type="ECO:0000256" key="7">
    <source>
        <dbReference type="ARBA" id="ARBA00023136"/>
    </source>
</evidence>
<feature type="transmembrane region" description="Helical" evidence="8">
    <location>
        <begin position="355"/>
        <end position="373"/>
    </location>
</feature>
<feature type="transmembrane region" description="Helical" evidence="8">
    <location>
        <begin position="146"/>
        <end position="163"/>
    </location>
</feature>
<feature type="transmembrane region" description="Helical" evidence="8">
    <location>
        <begin position="58"/>
        <end position="84"/>
    </location>
</feature>
<dbReference type="InterPro" id="IPR050297">
    <property type="entry name" value="LipidA_mod_glycosyltrf_83"/>
</dbReference>
<protein>
    <submittedName>
        <fullName evidence="11">Glycosyltransferase family 39 protein</fullName>
        <ecNumber evidence="11">2.4.-.-</ecNumber>
    </submittedName>
</protein>
<keyword evidence="2" id="KW-1003">Cell membrane</keyword>
<dbReference type="EMBL" id="JAPVES010000030">
    <property type="protein sequence ID" value="MCZ3373641.1"/>
    <property type="molecule type" value="Genomic_DNA"/>
</dbReference>
<dbReference type="Proteomes" id="UP001068021">
    <property type="component" value="Unassembled WGS sequence"/>
</dbReference>
<feature type="transmembrane region" description="Helical" evidence="8">
    <location>
        <begin position="211"/>
        <end position="231"/>
    </location>
</feature>
<feature type="transmembrane region" description="Helical" evidence="8">
    <location>
        <begin position="331"/>
        <end position="349"/>
    </location>
</feature>
<evidence type="ECO:0000256" key="6">
    <source>
        <dbReference type="ARBA" id="ARBA00022989"/>
    </source>
</evidence>
<feature type="transmembrane region" description="Helical" evidence="8">
    <location>
        <begin position="119"/>
        <end position="139"/>
    </location>
</feature>
<evidence type="ECO:0000259" key="9">
    <source>
        <dbReference type="Pfam" id="PF13231"/>
    </source>
</evidence>
<feature type="transmembrane region" description="Helical" evidence="8">
    <location>
        <begin position="169"/>
        <end position="199"/>
    </location>
</feature>
<gene>
    <name evidence="11" type="ORF">O3H35_13410</name>
    <name evidence="10" type="ORF">O3H54_15080</name>
</gene>
<keyword evidence="5 8" id="KW-0812">Transmembrane</keyword>
<feature type="transmembrane region" description="Helical" evidence="8">
    <location>
        <begin position="385"/>
        <end position="403"/>
    </location>
</feature>
<feature type="transmembrane region" description="Helical" evidence="8">
    <location>
        <begin position="440"/>
        <end position="462"/>
    </location>
</feature>